<reference evidence="11 12" key="1">
    <citation type="submission" date="2022-07" db="EMBL/GenBank/DDBJ databases">
        <title>Methylomonas rivi sp. nov., Methylomonas rosea sp. nov., Methylomonas aureus sp. nov. and Methylomonas subterranea sp. nov., four novel methanotrophs isolated from a freshwater creek and the deep terrestrial subsurface.</title>
        <authorList>
            <person name="Abin C."/>
            <person name="Sankaranarayanan K."/>
            <person name="Garner C."/>
            <person name="Sindelar R."/>
            <person name="Kotary K."/>
            <person name="Garner R."/>
            <person name="Barclay S."/>
            <person name="Lawson P."/>
            <person name="Krumholz L."/>
        </authorList>
    </citation>
    <scope>NUCLEOTIDE SEQUENCE [LARGE SCALE GENOMIC DNA]</scope>
    <source>
        <strain evidence="11 12">SURF-1</strain>
    </source>
</reference>
<protein>
    <submittedName>
        <fullName evidence="11">D-alanyl-D-alanine carboxypeptidase</fullName>
    </submittedName>
</protein>
<dbReference type="EMBL" id="JANIBM010000006">
    <property type="protein sequence ID" value="MCQ8180905.1"/>
    <property type="molecule type" value="Genomic_DNA"/>
</dbReference>
<feature type="chain" id="PRO_5045131030" evidence="9">
    <location>
        <begin position="27"/>
        <end position="440"/>
    </location>
</feature>
<evidence type="ECO:0000256" key="1">
    <source>
        <dbReference type="ARBA" id="ARBA00007164"/>
    </source>
</evidence>
<dbReference type="SUPFAM" id="SSF56601">
    <property type="entry name" value="beta-lactamase/transpeptidase-like"/>
    <property type="match status" value="1"/>
</dbReference>
<keyword evidence="11" id="KW-0121">Carboxypeptidase</keyword>
<evidence type="ECO:0000256" key="4">
    <source>
        <dbReference type="ARBA" id="ARBA00022960"/>
    </source>
</evidence>
<keyword evidence="11" id="KW-0645">Protease</keyword>
<gene>
    <name evidence="11" type="ORF">NP603_07280</name>
</gene>
<comment type="similarity">
    <text evidence="1 7">Belongs to the peptidase S11 family.</text>
</comment>
<dbReference type="RefSeq" id="WP_256610256.1">
    <property type="nucleotide sequence ID" value="NZ_JANIBM010000006.1"/>
</dbReference>
<evidence type="ECO:0000256" key="6">
    <source>
        <dbReference type="ARBA" id="ARBA00023316"/>
    </source>
</evidence>
<evidence type="ECO:0000259" key="10">
    <source>
        <dbReference type="Pfam" id="PF00768"/>
    </source>
</evidence>
<name>A0ABT1UGT7_9GAMM</name>
<dbReference type="InterPro" id="IPR018044">
    <property type="entry name" value="Peptidase_S11"/>
</dbReference>
<evidence type="ECO:0000256" key="7">
    <source>
        <dbReference type="RuleBase" id="RU004016"/>
    </source>
</evidence>
<evidence type="ECO:0000256" key="8">
    <source>
        <dbReference type="SAM" id="MobiDB-lite"/>
    </source>
</evidence>
<evidence type="ECO:0000256" key="2">
    <source>
        <dbReference type="ARBA" id="ARBA00022729"/>
    </source>
</evidence>
<feature type="domain" description="Peptidase S11 D-alanyl-D-alanine carboxypeptidase A N-terminal" evidence="10">
    <location>
        <begin position="28"/>
        <end position="246"/>
    </location>
</feature>
<evidence type="ECO:0000313" key="11">
    <source>
        <dbReference type="EMBL" id="MCQ8180905.1"/>
    </source>
</evidence>
<feature type="signal peptide" evidence="9">
    <location>
        <begin position="1"/>
        <end position="26"/>
    </location>
</feature>
<keyword evidence="5" id="KW-0573">Peptidoglycan synthesis</keyword>
<keyword evidence="12" id="KW-1185">Reference proteome</keyword>
<keyword evidence="6" id="KW-0961">Cell wall biogenesis/degradation</keyword>
<feature type="region of interest" description="Disordered" evidence="8">
    <location>
        <begin position="416"/>
        <end position="440"/>
    </location>
</feature>
<organism evidence="11 12">
    <name type="scientific">Methylomonas aurea</name>
    <dbReference type="NCBI Taxonomy" id="2952224"/>
    <lineage>
        <taxon>Bacteria</taxon>
        <taxon>Pseudomonadati</taxon>
        <taxon>Pseudomonadota</taxon>
        <taxon>Gammaproteobacteria</taxon>
        <taxon>Methylococcales</taxon>
        <taxon>Methylococcaceae</taxon>
        <taxon>Methylomonas</taxon>
    </lineage>
</organism>
<dbReference type="GO" id="GO:0004180">
    <property type="term" value="F:carboxypeptidase activity"/>
    <property type="evidence" value="ECO:0007669"/>
    <property type="project" value="UniProtKB-KW"/>
</dbReference>
<dbReference type="Gene3D" id="3.40.710.10">
    <property type="entry name" value="DD-peptidase/beta-lactamase superfamily"/>
    <property type="match status" value="1"/>
</dbReference>
<dbReference type="Pfam" id="PF00768">
    <property type="entry name" value="Peptidase_S11"/>
    <property type="match status" value="1"/>
</dbReference>
<sequence>MSALPKPHLALISLACLMLQSPFAAARYAAIVIDADSGRVIHENESTQRWYPASLTKVMTMYMTFAALESGDLKLTDTVYASKHAASMPSSKLGLRAGQSLTVEQAIMAVTTRSANDAAVVLAERLGGTESNFAAMMTQTAHRLGMSSSSFENASGLPDDGQISSARDLALLSAAVLRDFPQYYHYFSATEFRYKGRVMPNTNKILKTYPDADGFKTGFTCGSGYNLIASAKRNGHRIIGVLLGAHSSGERFEQMSNLLDIGFAKTANNQFGEHISQLHDIAQSPPPFQLASNRCAGSAEQMGADSGSISRYEPIRINETPEGRERRLLAANKPQPRYSAASWNVSLGSFPRKIDADVNLQRVRNALGPLAKNGQPRIVKSKNKRGTLWLSQWTGLQQDDSRDFCRRLHGKNLDCSSFPQPKQTVAAAGNRSKGRHRNHS</sequence>
<dbReference type="PRINTS" id="PR00725">
    <property type="entry name" value="DADACBPTASE1"/>
</dbReference>
<dbReference type="PANTHER" id="PTHR21581">
    <property type="entry name" value="D-ALANYL-D-ALANINE CARBOXYPEPTIDASE"/>
    <property type="match status" value="1"/>
</dbReference>
<dbReference type="PANTHER" id="PTHR21581:SF6">
    <property type="entry name" value="TRAFFICKING PROTEIN PARTICLE COMPLEX SUBUNIT 12"/>
    <property type="match status" value="1"/>
</dbReference>
<keyword evidence="3" id="KW-0378">Hydrolase</keyword>
<comment type="caution">
    <text evidence="11">The sequence shown here is derived from an EMBL/GenBank/DDBJ whole genome shotgun (WGS) entry which is preliminary data.</text>
</comment>
<dbReference type="InterPro" id="IPR001967">
    <property type="entry name" value="Peptidase_S11_N"/>
</dbReference>
<dbReference type="InterPro" id="IPR012338">
    <property type="entry name" value="Beta-lactam/transpept-like"/>
</dbReference>
<evidence type="ECO:0000256" key="9">
    <source>
        <dbReference type="SAM" id="SignalP"/>
    </source>
</evidence>
<accession>A0ABT1UGT7</accession>
<dbReference type="Proteomes" id="UP001524569">
    <property type="component" value="Unassembled WGS sequence"/>
</dbReference>
<keyword evidence="2 9" id="KW-0732">Signal</keyword>
<evidence type="ECO:0000256" key="3">
    <source>
        <dbReference type="ARBA" id="ARBA00022801"/>
    </source>
</evidence>
<keyword evidence="4" id="KW-0133">Cell shape</keyword>
<evidence type="ECO:0000256" key="5">
    <source>
        <dbReference type="ARBA" id="ARBA00022984"/>
    </source>
</evidence>
<evidence type="ECO:0000313" key="12">
    <source>
        <dbReference type="Proteomes" id="UP001524569"/>
    </source>
</evidence>
<proteinExistence type="inferred from homology"/>